<organism evidence="2 3">
    <name type="scientific">Alternaria burnsii</name>
    <dbReference type="NCBI Taxonomy" id="1187904"/>
    <lineage>
        <taxon>Eukaryota</taxon>
        <taxon>Fungi</taxon>
        <taxon>Dikarya</taxon>
        <taxon>Ascomycota</taxon>
        <taxon>Pezizomycotina</taxon>
        <taxon>Dothideomycetes</taxon>
        <taxon>Pleosporomycetidae</taxon>
        <taxon>Pleosporales</taxon>
        <taxon>Pleosporineae</taxon>
        <taxon>Pleosporaceae</taxon>
        <taxon>Alternaria</taxon>
        <taxon>Alternaria sect. Alternaria</taxon>
    </lineage>
</organism>
<dbReference type="Pfam" id="PF23397">
    <property type="entry name" value="DUF7104"/>
    <property type="match status" value="2"/>
</dbReference>
<dbReference type="Proteomes" id="UP000596902">
    <property type="component" value="Unassembled WGS sequence"/>
</dbReference>
<dbReference type="RefSeq" id="XP_038781489.1">
    <property type="nucleotide sequence ID" value="XM_038935935.1"/>
</dbReference>
<evidence type="ECO:0000256" key="1">
    <source>
        <dbReference type="SAM" id="Coils"/>
    </source>
</evidence>
<dbReference type="AlphaFoldDB" id="A0A8H7ATP1"/>
<gene>
    <name evidence="2" type="ORF">GT037_010888</name>
</gene>
<sequence>MPEFLENLTFQNVASFVRLAGLSDVSEVDRFLRRRCLEAPLSTNVIEAAAGNKENGREIMSLLLRDRGEEFMVTEGVIEAAARNEGNGQDIMTLLLRERPMRLALLFHLTMLYERATISLIPQDILILFQVFLLDTQGHIARTRMQAGGGCGNCSDCTQAEEQARLRAAQEAAREAERLKAEEASHLCTAESIHPTCPLKKSNHEPLAWSIESTDVLDQSNSPLFTLLPREIRDMIYNYALTDTTSYPVDRARPENPNPFARFDRVSGYSQSRAGIDLYASNIAIPLLYTCKAIYLETYATPLRINPYITGELSVQRQKRNLSTWQLAQIRSLDITLPQHGLENGALRNYLNEYWNATSRSQGRCIVPSRAIRPSDRKRCEDLEYANSNNSILVPVAGGGSLTKKKKRDFNRLVDVLDGTSMIIPQDPIYPCARTLKVALAQPIRHITLRLTHSDWWTWGNAPTDDNSTTGHLHLDPTFGSYPDGRPSNTSMRLRASERLRNRHPRLDPQSWGSHLERALPGLETLELVLETWKVKEEQLECVVQCAQTWRFCEEEEGDGKEKWALVWDGEVVEKRWSRGLRGLRLPKDARWVDRCNDFEVRVVRYVKKVVEGVV</sequence>
<proteinExistence type="predicted"/>
<feature type="coiled-coil region" evidence="1">
    <location>
        <begin position="159"/>
        <end position="186"/>
    </location>
</feature>
<dbReference type="PANTHER" id="PTHR38790:SF4">
    <property type="entry name" value="2EXR DOMAIN-CONTAINING PROTEIN"/>
    <property type="match status" value="1"/>
</dbReference>
<keyword evidence="3" id="KW-1185">Reference proteome</keyword>
<dbReference type="Gene3D" id="1.20.5.340">
    <property type="match status" value="1"/>
</dbReference>
<reference evidence="2" key="1">
    <citation type="submission" date="2020-01" db="EMBL/GenBank/DDBJ databases">
        <authorList>
            <person name="Feng Z.H.Z."/>
        </authorList>
    </citation>
    <scope>NUCLEOTIDE SEQUENCE</scope>
    <source>
        <strain evidence="2">CBS107.38</strain>
    </source>
</reference>
<evidence type="ECO:0000313" key="2">
    <source>
        <dbReference type="EMBL" id="KAF7671107.1"/>
    </source>
</evidence>
<name>A0A8H7ATP1_9PLEO</name>
<dbReference type="InterPro" id="IPR055530">
    <property type="entry name" value="DUF7104"/>
</dbReference>
<evidence type="ECO:0000313" key="3">
    <source>
        <dbReference type="Proteomes" id="UP000596902"/>
    </source>
</evidence>
<dbReference type="PANTHER" id="PTHR38790">
    <property type="entry name" value="2EXR DOMAIN-CONTAINING PROTEIN-RELATED"/>
    <property type="match status" value="1"/>
</dbReference>
<protein>
    <submittedName>
        <fullName evidence="2">Uncharacterized protein</fullName>
    </submittedName>
</protein>
<reference evidence="2" key="2">
    <citation type="submission" date="2020-08" db="EMBL/GenBank/DDBJ databases">
        <title>Draft Genome Sequence of Cumin Blight Pathogen Alternaria burnsii.</title>
        <authorList>
            <person name="Feng Z."/>
        </authorList>
    </citation>
    <scope>NUCLEOTIDE SEQUENCE</scope>
    <source>
        <strain evidence="2">CBS107.38</strain>
    </source>
</reference>
<comment type="caution">
    <text evidence="2">The sequence shown here is derived from an EMBL/GenBank/DDBJ whole genome shotgun (WGS) entry which is preliminary data.</text>
</comment>
<keyword evidence="1" id="KW-0175">Coiled coil</keyword>
<accession>A0A8H7ATP1</accession>
<dbReference type="EMBL" id="JAAABM010000025">
    <property type="protein sequence ID" value="KAF7671107.1"/>
    <property type="molecule type" value="Genomic_DNA"/>
</dbReference>
<dbReference type="GeneID" id="62209113"/>